<evidence type="ECO:0000313" key="1">
    <source>
        <dbReference type="EMBL" id="BBL03979.1"/>
    </source>
</evidence>
<name>A0A4Y1WUP3_9BACT</name>
<gene>
    <name evidence="1" type="ORF">A5CBH24_12920</name>
</gene>
<reference evidence="2" key="1">
    <citation type="submission" date="2019-06" db="EMBL/GenBank/DDBJ databases">
        <title>Alistipes onderdonkii subsp. vulgaris subsp. nov., Alistipes dispar sp. nov. and Alistipes communis sp. nov., isolated from human faeces, and creation of Alistipes onderdonkii subsp. onderdonkii subsp. nov.</title>
        <authorList>
            <person name="Sakamoto M."/>
            <person name="Ikeyama N."/>
            <person name="Ogata Y."/>
            <person name="Suda W."/>
            <person name="Iino T."/>
            <person name="Hattori M."/>
            <person name="Ohkuma M."/>
        </authorList>
    </citation>
    <scope>NUCLEOTIDE SEQUENCE [LARGE SCALE GENOMIC DNA]</scope>
    <source>
        <strain evidence="2">5CBH24</strain>
    </source>
</reference>
<protein>
    <submittedName>
        <fullName evidence="1">Uncharacterized protein</fullName>
    </submittedName>
</protein>
<dbReference type="RefSeq" id="WP_141412571.1">
    <property type="nucleotide sequence ID" value="NZ_AP019735.1"/>
</dbReference>
<dbReference type="AlphaFoldDB" id="A0A4Y1WUP3"/>
<accession>A0A4Y1WUP3</accession>
<organism evidence="1 2">
    <name type="scientific">Alistipes communis</name>
    <dbReference type="NCBI Taxonomy" id="2585118"/>
    <lineage>
        <taxon>Bacteria</taxon>
        <taxon>Pseudomonadati</taxon>
        <taxon>Bacteroidota</taxon>
        <taxon>Bacteroidia</taxon>
        <taxon>Bacteroidales</taxon>
        <taxon>Rikenellaceae</taxon>
        <taxon>Alistipes</taxon>
    </lineage>
</organism>
<sequence length="320" mass="35224">MSFYKIPQNYAPGFVPQRYTFINDAAAATLTARLTDTRTAESVAELVLRDLWMPEIDVSAFLRRMAATVPFETGATGLYAPTTRTMALSLAIGSDKAPDRIFLPATRETRSGEPLTSLPEVRLIGAEETDEVSVHCRTQCSALLTATCNGIPTQRTYGVAAEGVALFRLAAAEFPDAEAFDLHLTADGVESHFRYEVAETPAGSRQLAWLNEAGGIDRYTFPLIEERRYEIERRRLLLEESGYTQTEAVGEERLRIGSAYEPAAVLDALARLAAAPAVWAVTEAGWTEVDVVSDSLRIERPGTLQRLSLEIRPRQRGGRL</sequence>
<dbReference type="Proteomes" id="UP000318946">
    <property type="component" value="Chromosome"/>
</dbReference>
<dbReference type="EMBL" id="AP019735">
    <property type="protein sequence ID" value="BBL03979.1"/>
    <property type="molecule type" value="Genomic_DNA"/>
</dbReference>
<keyword evidence="2" id="KW-1185">Reference proteome</keyword>
<dbReference type="KEGG" id="acou:A5CBH24_12920"/>
<evidence type="ECO:0000313" key="2">
    <source>
        <dbReference type="Proteomes" id="UP000318946"/>
    </source>
</evidence>
<dbReference type="GeneID" id="78342013"/>
<proteinExistence type="predicted"/>